<dbReference type="InterPro" id="IPR023214">
    <property type="entry name" value="HAD_sf"/>
</dbReference>
<dbReference type="Gene3D" id="3.40.50.1000">
    <property type="entry name" value="HAD superfamily/HAD-like"/>
    <property type="match status" value="1"/>
</dbReference>
<evidence type="ECO:0000313" key="6">
    <source>
        <dbReference type="Proteomes" id="UP000070054"/>
    </source>
</evidence>
<keyword evidence="2" id="KW-0378">Hydrolase</keyword>
<protein>
    <recommendedName>
        <fullName evidence="7">Haloacid dehalogenase-like hydrolase</fullName>
    </recommendedName>
</protein>
<dbReference type="EMBL" id="JEMN01000479">
    <property type="protein sequence ID" value="KXH60783.1"/>
    <property type="molecule type" value="Genomic_DNA"/>
</dbReference>
<proteinExistence type="predicted"/>
<comment type="caution">
    <text evidence="5">The sequence shown here is derived from an EMBL/GenBank/DDBJ whole genome shotgun (WGS) entry which is preliminary data.</text>
</comment>
<name>A0A135UK55_9PEZI</name>
<feature type="compositionally biased region" description="Polar residues" evidence="4">
    <location>
        <begin position="166"/>
        <end position="179"/>
    </location>
</feature>
<dbReference type="Proteomes" id="UP000070054">
    <property type="component" value="Unassembled WGS sequence"/>
</dbReference>
<evidence type="ECO:0000256" key="3">
    <source>
        <dbReference type="ARBA" id="ARBA00022842"/>
    </source>
</evidence>
<dbReference type="InterPro" id="IPR051400">
    <property type="entry name" value="HAD-like_hydrolase"/>
</dbReference>
<evidence type="ECO:0000256" key="2">
    <source>
        <dbReference type="ARBA" id="ARBA00022801"/>
    </source>
</evidence>
<dbReference type="SUPFAM" id="SSF56784">
    <property type="entry name" value="HAD-like"/>
    <property type="match status" value="1"/>
</dbReference>
<feature type="region of interest" description="Disordered" evidence="4">
    <location>
        <begin position="166"/>
        <end position="188"/>
    </location>
</feature>
<dbReference type="PANTHER" id="PTHR46470:SF2">
    <property type="entry name" value="GLYCERALDEHYDE 3-PHOSPHATE PHOSPHATASE"/>
    <property type="match status" value="1"/>
</dbReference>
<dbReference type="GO" id="GO:0016791">
    <property type="term" value="F:phosphatase activity"/>
    <property type="evidence" value="ECO:0007669"/>
    <property type="project" value="TreeGrafter"/>
</dbReference>
<evidence type="ECO:0000256" key="1">
    <source>
        <dbReference type="ARBA" id="ARBA00022723"/>
    </source>
</evidence>
<sequence>MDGSNISSQVKANLVEKPWFGFDLDDTLHEFRRASSAATTKTLEAISRKHGTPVEELKEAYGHVLRAKTAGAFSDGKTSFEYRRERFSSVLDRFGLPSDDAAFLEGLLDTYERTLNESLQLKDGAEALLKKLRGMGKKVVVITEGPQDAQERTERLNLSISRYLSETSSFPRTDPTNTDNNEHYHQPQLEPSVSLVIVNYNSPALKTRTTFCRNGYRNMSRPPPHNTTHPLSYPRKPHICRYARIQHIGRAHGSLLRPKSTPARRGLLQVVRASRDLRRRGHGAV</sequence>
<evidence type="ECO:0008006" key="7">
    <source>
        <dbReference type="Google" id="ProtNLM"/>
    </source>
</evidence>
<accession>A0A135UK55</accession>
<keyword evidence="1" id="KW-0479">Metal-binding</keyword>
<dbReference type="OrthoDB" id="1694274at2759"/>
<keyword evidence="3" id="KW-0460">Magnesium</keyword>
<dbReference type="Gene3D" id="1.10.150.520">
    <property type="match status" value="1"/>
</dbReference>
<dbReference type="AlphaFoldDB" id="A0A135UK55"/>
<reference evidence="5 6" key="1">
    <citation type="submission" date="2014-02" db="EMBL/GenBank/DDBJ databases">
        <title>The genome sequence of Colletotrichum nymphaeae SA-01.</title>
        <authorList>
            <person name="Baroncelli R."/>
            <person name="Thon M.R."/>
        </authorList>
    </citation>
    <scope>NUCLEOTIDE SEQUENCE [LARGE SCALE GENOMIC DNA]</scope>
    <source>
        <strain evidence="5 6">SA-01</strain>
    </source>
</reference>
<dbReference type="GO" id="GO:0046872">
    <property type="term" value="F:metal ion binding"/>
    <property type="evidence" value="ECO:0007669"/>
    <property type="project" value="UniProtKB-KW"/>
</dbReference>
<organism evidence="5 6">
    <name type="scientific">Colletotrichum nymphaeae SA-01</name>
    <dbReference type="NCBI Taxonomy" id="1460502"/>
    <lineage>
        <taxon>Eukaryota</taxon>
        <taxon>Fungi</taxon>
        <taxon>Dikarya</taxon>
        <taxon>Ascomycota</taxon>
        <taxon>Pezizomycotina</taxon>
        <taxon>Sordariomycetes</taxon>
        <taxon>Hypocreomycetidae</taxon>
        <taxon>Glomerellales</taxon>
        <taxon>Glomerellaceae</taxon>
        <taxon>Colletotrichum</taxon>
        <taxon>Colletotrichum acutatum species complex</taxon>
    </lineage>
</organism>
<evidence type="ECO:0000313" key="5">
    <source>
        <dbReference type="EMBL" id="KXH60783.1"/>
    </source>
</evidence>
<gene>
    <name evidence="5" type="ORF">CNYM01_04319</name>
</gene>
<evidence type="ECO:0000256" key="4">
    <source>
        <dbReference type="SAM" id="MobiDB-lite"/>
    </source>
</evidence>
<keyword evidence="6" id="KW-1185">Reference proteome</keyword>
<dbReference type="Pfam" id="PF00702">
    <property type="entry name" value="Hydrolase"/>
    <property type="match status" value="1"/>
</dbReference>
<dbReference type="InterPro" id="IPR036412">
    <property type="entry name" value="HAD-like_sf"/>
</dbReference>
<dbReference type="PANTHER" id="PTHR46470">
    <property type="entry name" value="N-ACYLNEURAMINATE-9-PHOSPHATASE"/>
    <property type="match status" value="1"/>
</dbReference>